<sequence>MKLDTLVHKNFNDWNLWNNCKSLGLQRKYYYRKNKIRIAGRIIAIVKEKTTFCTSPLYTYVCDDRRSPALPNPEDKRNWERLFAYL</sequence>
<reference evidence="1" key="1">
    <citation type="submission" date="2022-03" db="EMBL/GenBank/DDBJ databases">
        <authorList>
            <person name="Sayadi A."/>
        </authorList>
    </citation>
    <scope>NUCLEOTIDE SEQUENCE</scope>
</reference>
<accession>A0A9P0NYF3</accession>
<dbReference type="EMBL" id="CAKOFQ010006696">
    <property type="protein sequence ID" value="CAH1961616.1"/>
    <property type="molecule type" value="Genomic_DNA"/>
</dbReference>
<protein>
    <submittedName>
        <fullName evidence="1">Uncharacterized protein</fullName>
    </submittedName>
</protein>
<gene>
    <name evidence="1" type="ORF">ACAOBT_LOCUS4246</name>
</gene>
<name>A0A9P0NYF3_ACAOB</name>
<proteinExistence type="predicted"/>
<dbReference type="AlphaFoldDB" id="A0A9P0NYF3"/>
<evidence type="ECO:0000313" key="2">
    <source>
        <dbReference type="Proteomes" id="UP001152888"/>
    </source>
</evidence>
<evidence type="ECO:0000313" key="1">
    <source>
        <dbReference type="EMBL" id="CAH1961616.1"/>
    </source>
</evidence>
<organism evidence="1 2">
    <name type="scientific">Acanthoscelides obtectus</name>
    <name type="common">Bean weevil</name>
    <name type="synonym">Bruchus obtectus</name>
    <dbReference type="NCBI Taxonomy" id="200917"/>
    <lineage>
        <taxon>Eukaryota</taxon>
        <taxon>Metazoa</taxon>
        <taxon>Ecdysozoa</taxon>
        <taxon>Arthropoda</taxon>
        <taxon>Hexapoda</taxon>
        <taxon>Insecta</taxon>
        <taxon>Pterygota</taxon>
        <taxon>Neoptera</taxon>
        <taxon>Endopterygota</taxon>
        <taxon>Coleoptera</taxon>
        <taxon>Polyphaga</taxon>
        <taxon>Cucujiformia</taxon>
        <taxon>Chrysomeloidea</taxon>
        <taxon>Chrysomelidae</taxon>
        <taxon>Bruchinae</taxon>
        <taxon>Bruchini</taxon>
        <taxon>Acanthoscelides</taxon>
    </lineage>
</organism>
<comment type="caution">
    <text evidence="1">The sequence shown here is derived from an EMBL/GenBank/DDBJ whole genome shotgun (WGS) entry which is preliminary data.</text>
</comment>
<dbReference type="Proteomes" id="UP001152888">
    <property type="component" value="Unassembled WGS sequence"/>
</dbReference>
<keyword evidence="2" id="KW-1185">Reference proteome</keyword>